<sequence length="278" mass="30408">MDLRPVSVEQRTDGSGPRVLLLHGLAANDSVWERTLPLLPAGWRLWTARLPWRTETIGDWGEQPNLRGRLAQALTAVPKGAEVVVAHSMAANVLLDLLDQTQRGGVDALRRFGIRALVLVSPFYRGAAEEFDWTTISYYLNDFHLIMEEGIRVHSGGRLPADVQQAMGVRVRDRVGPHGWLRFFDLYLRTPALETGRITVPTLVLGGETDFAARPEESLALARALPDATARILPGCGHFPMLEAAEDFAAEVSSFVNSTLGLSPHAGAAPVPALEPQR</sequence>
<dbReference type="PANTHER" id="PTHR43798:SF5">
    <property type="entry name" value="MONOACYLGLYCEROL LIPASE ABHD6"/>
    <property type="match status" value="1"/>
</dbReference>
<dbReference type="Gene3D" id="3.40.50.1820">
    <property type="entry name" value="alpha/beta hydrolase"/>
    <property type="match status" value="1"/>
</dbReference>
<protein>
    <submittedName>
        <fullName evidence="2">Alpha/beta hydrolase</fullName>
    </submittedName>
</protein>
<dbReference type="PANTHER" id="PTHR43798">
    <property type="entry name" value="MONOACYLGLYCEROL LIPASE"/>
    <property type="match status" value="1"/>
</dbReference>
<name>A0A1D7YNC3_9ACTN</name>
<accession>A0A1D7YNC3</accession>
<dbReference type="InterPro" id="IPR000073">
    <property type="entry name" value="AB_hydrolase_1"/>
</dbReference>
<dbReference type="SUPFAM" id="SSF53474">
    <property type="entry name" value="alpha/beta-Hydrolases"/>
    <property type="match status" value="1"/>
</dbReference>
<keyword evidence="2" id="KW-0378">Hydrolase</keyword>
<dbReference type="GO" id="GO:0047372">
    <property type="term" value="F:monoacylglycerol lipase activity"/>
    <property type="evidence" value="ECO:0007669"/>
    <property type="project" value="TreeGrafter"/>
</dbReference>
<dbReference type="Pfam" id="PF12697">
    <property type="entry name" value="Abhydrolase_6"/>
    <property type="match status" value="1"/>
</dbReference>
<dbReference type="AlphaFoldDB" id="A0A1D7YNC3"/>
<organism evidence="2 3">
    <name type="scientific">Streptomyces fodineus</name>
    <dbReference type="NCBI Taxonomy" id="1904616"/>
    <lineage>
        <taxon>Bacteria</taxon>
        <taxon>Bacillati</taxon>
        <taxon>Actinomycetota</taxon>
        <taxon>Actinomycetes</taxon>
        <taxon>Kitasatosporales</taxon>
        <taxon>Streptomycetaceae</taxon>
        <taxon>Streptomyces</taxon>
    </lineage>
</organism>
<proteinExistence type="predicted"/>
<dbReference type="GO" id="GO:0046464">
    <property type="term" value="P:acylglycerol catabolic process"/>
    <property type="evidence" value="ECO:0007669"/>
    <property type="project" value="TreeGrafter"/>
</dbReference>
<dbReference type="InterPro" id="IPR050266">
    <property type="entry name" value="AB_hydrolase_sf"/>
</dbReference>
<dbReference type="InterPro" id="IPR029058">
    <property type="entry name" value="AB_hydrolase_fold"/>
</dbReference>
<dbReference type="EMBL" id="CP017248">
    <property type="protein sequence ID" value="AOR37002.1"/>
    <property type="molecule type" value="Genomic_DNA"/>
</dbReference>
<gene>
    <name evidence="2" type="ORF">BFF78_09810</name>
</gene>
<dbReference type="Proteomes" id="UP000094960">
    <property type="component" value="Chromosome"/>
</dbReference>
<keyword evidence="3" id="KW-1185">Reference proteome</keyword>
<dbReference type="GO" id="GO:0016020">
    <property type="term" value="C:membrane"/>
    <property type="evidence" value="ECO:0007669"/>
    <property type="project" value="TreeGrafter"/>
</dbReference>
<evidence type="ECO:0000259" key="1">
    <source>
        <dbReference type="Pfam" id="PF12697"/>
    </source>
</evidence>
<feature type="domain" description="AB hydrolase-1" evidence="1">
    <location>
        <begin position="19"/>
        <end position="250"/>
    </location>
</feature>
<dbReference type="KEGG" id="spun:BFF78_09810"/>
<reference evidence="3" key="1">
    <citation type="submission" date="2016-09" db="EMBL/GenBank/DDBJ databases">
        <title>Streptomyces puniciscabiei strain:TW1S1 Genome sequencing and assembly.</title>
        <authorList>
            <person name="Kim M.-K."/>
            <person name="Kim S.B."/>
        </authorList>
    </citation>
    <scope>NUCLEOTIDE SEQUENCE [LARGE SCALE GENOMIC DNA]</scope>
    <source>
        <strain evidence="3">TW1S1</strain>
    </source>
</reference>
<evidence type="ECO:0000313" key="3">
    <source>
        <dbReference type="Proteomes" id="UP000094960"/>
    </source>
</evidence>
<evidence type="ECO:0000313" key="2">
    <source>
        <dbReference type="EMBL" id="AOR37002.1"/>
    </source>
</evidence>